<protein>
    <recommendedName>
        <fullName evidence="3">HECT domain-containing protein</fullName>
    </recommendedName>
</protein>
<dbReference type="Proteomes" id="UP000596742">
    <property type="component" value="Unassembled WGS sequence"/>
</dbReference>
<evidence type="ECO:0008006" key="3">
    <source>
        <dbReference type="Google" id="ProtNLM"/>
    </source>
</evidence>
<dbReference type="AlphaFoldDB" id="A0A8B6FU76"/>
<comment type="caution">
    <text evidence="1">The sequence shown here is derived from an EMBL/GenBank/DDBJ whole genome shotgun (WGS) entry which is preliminary data.</text>
</comment>
<accession>A0A8B6FU76</accession>
<proteinExistence type="predicted"/>
<gene>
    <name evidence="1" type="ORF">MGAL_10B025678</name>
</gene>
<organism evidence="1 2">
    <name type="scientific">Mytilus galloprovincialis</name>
    <name type="common">Mediterranean mussel</name>
    <dbReference type="NCBI Taxonomy" id="29158"/>
    <lineage>
        <taxon>Eukaryota</taxon>
        <taxon>Metazoa</taxon>
        <taxon>Spiralia</taxon>
        <taxon>Lophotrochozoa</taxon>
        <taxon>Mollusca</taxon>
        <taxon>Bivalvia</taxon>
        <taxon>Autobranchia</taxon>
        <taxon>Pteriomorphia</taxon>
        <taxon>Mytilida</taxon>
        <taxon>Mytiloidea</taxon>
        <taxon>Mytilidae</taxon>
        <taxon>Mytilinae</taxon>
        <taxon>Mytilus</taxon>
    </lineage>
</organism>
<sequence length="335" mass="37611">MCQIFLLSFRHFRQNNSARAGSVRPNRASVFTIKAVCLDGPDYTEINPGIIKKMNEKQLGKPGSETFRKNYMGQLVTLSILEDRPGLPIFSEAATGYILEGCIKSLHINDLPDVVKEKLNQMDRCTSDETVKQVYSTMEEERTGAEFLVPVLKFNKEMISSFKSALVEHPCSSCKEELDQFIRRLDTHQVLGLLRQDENKTKVRGLFSGQVKPLTALALRQMMVFKYSEGNRRLGEMRTGQGFLTFLQAASKKTDSKAQVNGIVSLEDILVWLSGARFIPAAGFHKKIDVEFSNAVQVNTCALTLTLKIEENMTPEDAVVHYAGLLINSQTFTME</sequence>
<keyword evidence="2" id="KW-1185">Reference proteome</keyword>
<dbReference type="EMBL" id="UYJE01007337">
    <property type="protein sequence ID" value="VDI53805.1"/>
    <property type="molecule type" value="Genomic_DNA"/>
</dbReference>
<name>A0A8B6FU76_MYTGA</name>
<evidence type="ECO:0000313" key="1">
    <source>
        <dbReference type="EMBL" id="VDI53805.1"/>
    </source>
</evidence>
<dbReference type="OrthoDB" id="2384350at2759"/>
<reference evidence="1" key="1">
    <citation type="submission" date="2018-11" db="EMBL/GenBank/DDBJ databases">
        <authorList>
            <person name="Alioto T."/>
            <person name="Alioto T."/>
        </authorList>
    </citation>
    <scope>NUCLEOTIDE SEQUENCE</scope>
</reference>
<evidence type="ECO:0000313" key="2">
    <source>
        <dbReference type="Proteomes" id="UP000596742"/>
    </source>
</evidence>